<keyword evidence="2" id="KW-1185">Reference proteome</keyword>
<gene>
    <name evidence="1" type="ORF">CXB51_021382</name>
</gene>
<dbReference type="EMBL" id="JAHUZN010000008">
    <property type="protein sequence ID" value="KAG8485278.1"/>
    <property type="molecule type" value="Genomic_DNA"/>
</dbReference>
<proteinExistence type="predicted"/>
<name>A0A8J5YJU7_9ROSI</name>
<dbReference type="PANTHER" id="PTHR48200:SF1">
    <property type="entry name" value="AMINOTRANSFERASE-LIKE PLANT MOBILE DOMAIN-CONTAINING PROTEIN"/>
    <property type="match status" value="1"/>
</dbReference>
<evidence type="ECO:0008006" key="3">
    <source>
        <dbReference type="Google" id="ProtNLM"/>
    </source>
</evidence>
<protein>
    <recommendedName>
        <fullName evidence="3">Aminotransferase-like plant mobile domain-containing protein</fullName>
    </recommendedName>
</protein>
<dbReference type="OrthoDB" id="968951at2759"/>
<reference evidence="1 2" key="1">
    <citation type="journal article" date="2021" name="bioRxiv">
        <title>The Gossypium anomalum genome as a resource for cotton improvement and evolutionary analysis of hybrid incompatibility.</title>
        <authorList>
            <person name="Grover C.E."/>
            <person name="Yuan D."/>
            <person name="Arick M.A."/>
            <person name="Miller E.R."/>
            <person name="Hu G."/>
            <person name="Peterson D.G."/>
            <person name="Wendel J.F."/>
            <person name="Udall J.A."/>
        </authorList>
    </citation>
    <scope>NUCLEOTIDE SEQUENCE [LARGE SCALE GENOMIC DNA]</scope>
    <source>
        <strain evidence="1">JFW-Udall</strain>
        <tissue evidence="1">Leaf</tissue>
    </source>
</reference>
<comment type="caution">
    <text evidence="1">The sequence shown here is derived from an EMBL/GenBank/DDBJ whole genome shotgun (WGS) entry which is preliminary data.</text>
</comment>
<organism evidence="1 2">
    <name type="scientific">Gossypium anomalum</name>
    <dbReference type="NCBI Taxonomy" id="47600"/>
    <lineage>
        <taxon>Eukaryota</taxon>
        <taxon>Viridiplantae</taxon>
        <taxon>Streptophyta</taxon>
        <taxon>Embryophyta</taxon>
        <taxon>Tracheophyta</taxon>
        <taxon>Spermatophyta</taxon>
        <taxon>Magnoliopsida</taxon>
        <taxon>eudicotyledons</taxon>
        <taxon>Gunneridae</taxon>
        <taxon>Pentapetalae</taxon>
        <taxon>rosids</taxon>
        <taxon>malvids</taxon>
        <taxon>Malvales</taxon>
        <taxon>Malvaceae</taxon>
        <taxon>Malvoideae</taxon>
        <taxon>Gossypium</taxon>
    </lineage>
</organism>
<dbReference type="PANTHER" id="PTHR48200">
    <property type="entry name" value="PROTEIN, PUTATIVE-RELATED"/>
    <property type="match status" value="1"/>
</dbReference>
<dbReference type="AlphaFoldDB" id="A0A8J5YJU7"/>
<evidence type="ECO:0000313" key="1">
    <source>
        <dbReference type="EMBL" id="KAG8485278.1"/>
    </source>
</evidence>
<sequence>MGEDRGICWFGNLYLRTKSHIIEKLSMEKGFLNGVEKNVAVRIWSERTQQEKCDRLIGGYESELWDFTRISVAQNDLRELKEIWNDWNDDIKHCFTFGRVDLVPTVEEYMALLNCPKIQADRAYSRPVNNLRDLILAHPDTKKRVDVFALSLYGLIVFPKALGYMDEAISDLFNRLDKGTTPILPLLESRKGLLSSFLQGLFPIKRISGYTEERRHLRRKMDSYSPEFARRRC</sequence>
<accession>A0A8J5YJU7</accession>
<dbReference type="Proteomes" id="UP000701853">
    <property type="component" value="Chromosome 8"/>
</dbReference>
<evidence type="ECO:0000313" key="2">
    <source>
        <dbReference type="Proteomes" id="UP000701853"/>
    </source>
</evidence>